<organism evidence="3 4">
    <name type="scientific">Dermacoccus barathri</name>
    <dbReference type="NCBI Taxonomy" id="322601"/>
    <lineage>
        <taxon>Bacteria</taxon>
        <taxon>Bacillati</taxon>
        <taxon>Actinomycetota</taxon>
        <taxon>Actinomycetes</taxon>
        <taxon>Micrococcales</taxon>
        <taxon>Dermacoccaceae</taxon>
        <taxon>Dermacoccus</taxon>
    </lineage>
</organism>
<evidence type="ECO:0000313" key="4">
    <source>
        <dbReference type="Proteomes" id="UP001501288"/>
    </source>
</evidence>
<feature type="transmembrane region" description="Helical" evidence="1">
    <location>
        <begin position="199"/>
        <end position="225"/>
    </location>
</feature>
<feature type="transmembrane region" description="Helical" evidence="1">
    <location>
        <begin position="119"/>
        <end position="137"/>
    </location>
</feature>
<evidence type="ECO:0000256" key="1">
    <source>
        <dbReference type="SAM" id="Phobius"/>
    </source>
</evidence>
<feature type="transmembrane region" description="Helical" evidence="1">
    <location>
        <begin position="78"/>
        <end position="99"/>
    </location>
</feature>
<dbReference type="InterPro" id="IPR009597">
    <property type="entry name" value="DUF1206"/>
</dbReference>
<reference evidence="3 4" key="1">
    <citation type="journal article" date="2019" name="Int. J. Syst. Evol. Microbiol.">
        <title>The Global Catalogue of Microorganisms (GCM) 10K type strain sequencing project: providing services to taxonomists for standard genome sequencing and annotation.</title>
        <authorList>
            <consortium name="The Broad Institute Genomics Platform"/>
            <consortium name="The Broad Institute Genome Sequencing Center for Infectious Disease"/>
            <person name="Wu L."/>
            <person name="Ma J."/>
        </authorList>
    </citation>
    <scope>NUCLEOTIDE SEQUENCE [LARGE SCALE GENOMIC DNA]</scope>
    <source>
        <strain evidence="3 4">JCM 14588</strain>
    </source>
</reference>
<feature type="transmembrane region" description="Helical" evidence="1">
    <location>
        <begin position="245"/>
        <end position="267"/>
    </location>
</feature>
<proteinExistence type="predicted"/>
<evidence type="ECO:0000313" key="3">
    <source>
        <dbReference type="EMBL" id="GAA1538276.1"/>
    </source>
</evidence>
<dbReference type="Proteomes" id="UP001501288">
    <property type="component" value="Unassembled WGS sequence"/>
</dbReference>
<feature type="transmembrane region" description="Helical" evidence="1">
    <location>
        <begin position="38"/>
        <end position="58"/>
    </location>
</feature>
<comment type="caution">
    <text evidence="3">The sequence shown here is derived from an EMBL/GenBank/DDBJ whole genome shotgun (WGS) entry which is preliminary data.</text>
</comment>
<accession>A0ABN2BCD0</accession>
<keyword evidence="4" id="KW-1185">Reference proteome</keyword>
<sequence length="274" mass="28527">MNTSAQRMGDKKPDIADDAQEAINDAANHPWVERAARIGYAANAVMHLLIGIVAVRLATGGGGSADQGGALGMLTENTWGKVLLGIGAFGWAALAFWQIGEACLSFHEAKTRLKAAAKAGTYAVLSGMCIMTLARGQSSSSKQQNASMTGKLMENTAGVILVGLAGAVIVGVGIYHVVKGVKKKFFEDLQKNPGKWAEWSGVIGYSLKGLALVLTGVFFVNGAITHDPKDTGGLDTALKSLLDKPLGSVMVAVIGIGFVAFAVYSAARSKYARV</sequence>
<keyword evidence="1" id="KW-0812">Transmembrane</keyword>
<feature type="domain" description="DUF1206" evidence="2">
    <location>
        <begin position="203"/>
        <end position="271"/>
    </location>
</feature>
<name>A0ABN2BCD0_9MICO</name>
<dbReference type="EMBL" id="BAAANV010000030">
    <property type="protein sequence ID" value="GAA1538276.1"/>
    <property type="molecule type" value="Genomic_DNA"/>
</dbReference>
<keyword evidence="1" id="KW-1133">Transmembrane helix</keyword>
<feature type="domain" description="DUF1206" evidence="2">
    <location>
        <begin position="38"/>
        <end position="103"/>
    </location>
</feature>
<evidence type="ECO:0000259" key="2">
    <source>
        <dbReference type="Pfam" id="PF06724"/>
    </source>
</evidence>
<gene>
    <name evidence="3" type="ORF">GCM10009762_09900</name>
</gene>
<keyword evidence="1" id="KW-0472">Membrane</keyword>
<dbReference type="Pfam" id="PF06724">
    <property type="entry name" value="DUF1206"/>
    <property type="match status" value="3"/>
</dbReference>
<feature type="domain" description="DUF1206" evidence="2">
    <location>
        <begin position="114"/>
        <end position="182"/>
    </location>
</feature>
<dbReference type="RefSeq" id="WP_346029874.1">
    <property type="nucleotide sequence ID" value="NZ_BAAANV010000030.1"/>
</dbReference>
<protein>
    <recommendedName>
        <fullName evidence="2">DUF1206 domain-containing protein</fullName>
    </recommendedName>
</protein>
<feature type="transmembrane region" description="Helical" evidence="1">
    <location>
        <begin position="157"/>
        <end position="178"/>
    </location>
</feature>